<dbReference type="EMBL" id="JBHLXP010000001">
    <property type="protein sequence ID" value="MFC0048645.1"/>
    <property type="molecule type" value="Genomic_DNA"/>
</dbReference>
<keyword evidence="4 9" id="KW-0489">Methyltransferase</keyword>
<keyword evidence="10" id="KW-1185">Reference proteome</keyword>
<dbReference type="NCBIfam" id="TIGR02072">
    <property type="entry name" value="BioC"/>
    <property type="match status" value="1"/>
</dbReference>
<evidence type="ECO:0000256" key="4">
    <source>
        <dbReference type="ARBA" id="ARBA00022603"/>
    </source>
</evidence>
<reference evidence="9 10" key="1">
    <citation type="submission" date="2024-09" db="EMBL/GenBank/DDBJ databases">
        <authorList>
            <person name="Sun Q."/>
            <person name="Mori K."/>
        </authorList>
    </citation>
    <scope>NUCLEOTIDE SEQUENCE [LARGE SCALE GENOMIC DNA]</scope>
    <source>
        <strain evidence="9 10">KCTC 23315</strain>
    </source>
</reference>
<dbReference type="EC" id="2.1.1.197" evidence="3"/>
<evidence type="ECO:0000256" key="5">
    <source>
        <dbReference type="ARBA" id="ARBA00022679"/>
    </source>
</evidence>
<dbReference type="Pfam" id="PF08241">
    <property type="entry name" value="Methyltransf_11"/>
    <property type="match status" value="1"/>
</dbReference>
<evidence type="ECO:0000256" key="7">
    <source>
        <dbReference type="ARBA" id="ARBA00022756"/>
    </source>
</evidence>
<comment type="catalytic activity">
    <reaction evidence="1">
        <text>malonyl-[ACP] + S-adenosyl-L-methionine = malonyl-[ACP] methyl ester + S-adenosyl-L-homocysteine</text>
        <dbReference type="Rhea" id="RHEA:17105"/>
        <dbReference type="Rhea" id="RHEA-COMP:9623"/>
        <dbReference type="Rhea" id="RHEA-COMP:9954"/>
        <dbReference type="ChEBI" id="CHEBI:57856"/>
        <dbReference type="ChEBI" id="CHEBI:59789"/>
        <dbReference type="ChEBI" id="CHEBI:78449"/>
        <dbReference type="ChEBI" id="CHEBI:78845"/>
        <dbReference type="EC" id="2.1.1.197"/>
    </reaction>
</comment>
<dbReference type="InterPro" id="IPR029063">
    <property type="entry name" value="SAM-dependent_MTases_sf"/>
</dbReference>
<dbReference type="InterPro" id="IPR011814">
    <property type="entry name" value="BioC"/>
</dbReference>
<dbReference type="PANTHER" id="PTHR43861:SF1">
    <property type="entry name" value="TRANS-ACONITATE 2-METHYLTRANSFERASE"/>
    <property type="match status" value="1"/>
</dbReference>
<keyword evidence="5 9" id="KW-0808">Transferase</keyword>
<dbReference type="InterPro" id="IPR013216">
    <property type="entry name" value="Methyltransf_11"/>
</dbReference>
<evidence type="ECO:0000256" key="1">
    <source>
        <dbReference type="ARBA" id="ARBA00000852"/>
    </source>
</evidence>
<feature type="domain" description="Methyltransferase type 11" evidence="8">
    <location>
        <begin position="48"/>
        <end position="139"/>
    </location>
</feature>
<dbReference type="SUPFAM" id="SSF53335">
    <property type="entry name" value="S-adenosyl-L-methionine-dependent methyltransferases"/>
    <property type="match status" value="1"/>
</dbReference>
<keyword evidence="6" id="KW-0949">S-adenosyl-L-methionine</keyword>
<organism evidence="9 10">
    <name type="scientific">Rheinheimera tilapiae</name>
    <dbReference type="NCBI Taxonomy" id="875043"/>
    <lineage>
        <taxon>Bacteria</taxon>
        <taxon>Pseudomonadati</taxon>
        <taxon>Pseudomonadota</taxon>
        <taxon>Gammaproteobacteria</taxon>
        <taxon>Chromatiales</taxon>
        <taxon>Chromatiaceae</taxon>
        <taxon>Rheinheimera</taxon>
    </lineage>
</organism>
<dbReference type="RefSeq" id="WP_377243023.1">
    <property type="nucleotide sequence ID" value="NZ_JBHLXP010000001.1"/>
</dbReference>
<name>A0ABV6BCS1_9GAMM</name>
<evidence type="ECO:0000256" key="2">
    <source>
        <dbReference type="ARBA" id="ARBA00004746"/>
    </source>
</evidence>
<evidence type="ECO:0000313" key="10">
    <source>
        <dbReference type="Proteomes" id="UP001589813"/>
    </source>
</evidence>
<dbReference type="Proteomes" id="UP001589813">
    <property type="component" value="Unassembled WGS sequence"/>
</dbReference>
<evidence type="ECO:0000313" key="9">
    <source>
        <dbReference type="EMBL" id="MFC0048645.1"/>
    </source>
</evidence>
<dbReference type="Gene3D" id="3.40.50.150">
    <property type="entry name" value="Vaccinia Virus protein VP39"/>
    <property type="match status" value="1"/>
</dbReference>
<dbReference type="GO" id="GO:0032259">
    <property type="term" value="P:methylation"/>
    <property type="evidence" value="ECO:0007669"/>
    <property type="project" value="UniProtKB-KW"/>
</dbReference>
<accession>A0ABV6BCS1</accession>
<keyword evidence="7" id="KW-0093">Biotin biosynthesis</keyword>
<evidence type="ECO:0000256" key="3">
    <source>
        <dbReference type="ARBA" id="ARBA00012327"/>
    </source>
</evidence>
<comment type="pathway">
    <text evidence="2">Cofactor biosynthesis; biotin biosynthesis.</text>
</comment>
<proteinExistence type="predicted"/>
<dbReference type="PANTHER" id="PTHR43861">
    <property type="entry name" value="TRANS-ACONITATE 2-METHYLTRANSFERASE-RELATED"/>
    <property type="match status" value="1"/>
</dbReference>
<dbReference type="GO" id="GO:0102130">
    <property type="term" value="F:malonyl-CoA methyltransferase activity"/>
    <property type="evidence" value="ECO:0007669"/>
    <property type="project" value="UniProtKB-EC"/>
</dbReference>
<comment type="caution">
    <text evidence="9">The sequence shown here is derived from an EMBL/GenBank/DDBJ whole genome shotgun (WGS) entry which is preliminary data.</text>
</comment>
<sequence length="262" mass="29084">MNNLLQADQINAHFSKAAKSYEQGARLQREVAFDALRFLASQQHGTLLDLGCGPGWFHHNLSSHCDHLVALDLSAAMLQQAKRHGIANEFIQADAAAIPLPEHSVDTVFSSLMLQWCADPAAVFAEIARVLKPGGRFVLTTLVEESMFEFQQAWRLSGQVPPTLQFSPVADYLHSARKQGLPCHAQQKTFQLFFPDVFTLAREFKLIGANYTGLKPAAIPGLAGRAYWQRFADAYQRNLTTQGLPLSYQVLFIFGQMPGEPN</sequence>
<gene>
    <name evidence="9" type="primary">bioC</name>
    <name evidence="9" type="ORF">ACFFJP_10125</name>
</gene>
<protein>
    <recommendedName>
        <fullName evidence="3">malonyl-[acyl-carrier protein] O-methyltransferase</fullName>
        <ecNumber evidence="3">2.1.1.197</ecNumber>
    </recommendedName>
</protein>
<evidence type="ECO:0000259" key="8">
    <source>
        <dbReference type="Pfam" id="PF08241"/>
    </source>
</evidence>
<dbReference type="CDD" id="cd02440">
    <property type="entry name" value="AdoMet_MTases"/>
    <property type="match status" value="1"/>
</dbReference>
<evidence type="ECO:0000256" key="6">
    <source>
        <dbReference type="ARBA" id="ARBA00022691"/>
    </source>
</evidence>